<proteinExistence type="predicted"/>
<keyword evidence="2" id="KW-1185">Reference proteome</keyword>
<dbReference type="Proteomes" id="UP001196413">
    <property type="component" value="Unassembled WGS sequence"/>
</dbReference>
<gene>
    <name evidence="1" type="ORF">KIN20_006204</name>
</gene>
<dbReference type="EMBL" id="JAHQIW010000859">
    <property type="protein sequence ID" value="KAJ1350419.1"/>
    <property type="molecule type" value="Genomic_DNA"/>
</dbReference>
<evidence type="ECO:0000313" key="2">
    <source>
        <dbReference type="Proteomes" id="UP001196413"/>
    </source>
</evidence>
<name>A0AAD5MMN1_PARTN</name>
<comment type="caution">
    <text evidence="1">The sequence shown here is derived from an EMBL/GenBank/DDBJ whole genome shotgun (WGS) entry which is preliminary data.</text>
</comment>
<accession>A0AAD5MMN1</accession>
<sequence length="69" mass="8097">MPIRKHALTTRRSLYERPTNKRLVAFMRHGAKEGLKTYSAMLDGKYGCNEFEHTKMKEIIKMLLPLTIM</sequence>
<evidence type="ECO:0000313" key="1">
    <source>
        <dbReference type="EMBL" id="KAJ1350419.1"/>
    </source>
</evidence>
<protein>
    <submittedName>
        <fullName evidence="1">Uncharacterized protein</fullName>
    </submittedName>
</protein>
<organism evidence="1 2">
    <name type="scientific">Parelaphostrongylus tenuis</name>
    <name type="common">Meningeal worm</name>
    <dbReference type="NCBI Taxonomy" id="148309"/>
    <lineage>
        <taxon>Eukaryota</taxon>
        <taxon>Metazoa</taxon>
        <taxon>Ecdysozoa</taxon>
        <taxon>Nematoda</taxon>
        <taxon>Chromadorea</taxon>
        <taxon>Rhabditida</taxon>
        <taxon>Rhabditina</taxon>
        <taxon>Rhabditomorpha</taxon>
        <taxon>Strongyloidea</taxon>
        <taxon>Metastrongylidae</taxon>
        <taxon>Parelaphostrongylus</taxon>
    </lineage>
</organism>
<dbReference type="AlphaFoldDB" id="A0AAD5MMN1"/>
<reference evidence="1" key="1">
    <citation type="submission" date="2021-06" db="EMBL/GenBank/DDBJ databases">
        <title>Parelaphostrongylus tenuis whole genome reference sequence.</title>
        <authorList>
            <person name="Garwood T.J."/>
            <person name="Larsen P.A."/>
            <person name="Fountain-Jones N.M."/>
            <person name="Garbe J.R."/>
            <person name="Macchietto M.G."/>
            <person name="Kania S.A."/>
            <person name="Gerhold R.W."/>
            <person name="Richards J.E."/>
            <person name="Wolf T.M."/>
        </authorList>
    </citation>
    <scope>NUCLEOTIDE SEQUENCE</scope>
    <source>
        <strain evidence="1">MNPRO001-30</strain>
        <tissue evidence="1">Meninges</tissue>
    </source>
</reference>